<name>A0A3B0WFI7_9ZZZZ</name>
<dbReference type="InterPro" id="IPR001584">
    <property type="entry name" value="Integrase_cat-core"/>
</dbReference>
<dbReference type="InterPro" id="IPR025948">
    <property type="entry name" value="HTH-like_dom"/>
</dbReference>
<dbReference type="PROSITE" id="PS50994">
    <property type="entry name" value="INTEGRASE"/>
    <property type="match status" value="1"/>
</dbReference>
<dbReference type="InterPro" id="IPR048020">
    <property type="entry name" value="Transpos_IS3"/>
</dbReference>
<evidence type="ECO:0000259" key="1">
    <source>
        <dbReference type="PROSITE" id="PS50994"/>
    </source>
</evidence>
<gene>
    <name evidence="2" type="ORF">MNBD_GAMMA05-1054</name>
</gene>
<dbReference type="Pfam" id="PF13276">
    <property type="entry name" value="HTH_21"/>
    <property type="match status" value="1"/>
</dbReference>
<dbReference type="EMBL" id="UOFE01000014">
    <property type="protein sequence ID" value="VAW51200.1"/>
    <property type="molecule type" value="Genomic_DNA"/>
</dbReference>
<protein>
    <submittedName>
        <fullName evidence="2">Mobile element protein</fullName>
    </submittedName>
</protein>
<dbReference type="Pfam" id="PF00665">
    <property type="entry name" value="rve"/>
    <property type="match status" value="1"/>
</dbReference>
<dbReference type="InterPro" id="IPR036397">
    <property type="entry name" value="RNaseH_sf"/>
</dbReference>
<accession>A0A3B0WFI7</accession>
<proteinExistence type="predicted"/>
<dbReference type="PANTHER" id="PTHR46889:SF4">
    <property type="entry name" value="TRANSPOSASE INSO FOR INSERTION SEQUENCE ELEMENT IS911B-RELATED"/>
    <property type="match status" value="1"/>
</dbReference>
<sequence>MLCEVYDVSRHGYASWKSRGESKHTKRDRELRLGIEKLFGSVDGIYGSPKIHALLKQAGELVGKNRVARLMQENNLKARCSRIYKNNTKQDRFYASISNKIHELEATGPNQIWVGDVTYLWVNDPWRYLATIMDKYSRKIVGWSLSLKRDVNLTLTAFKRASTKRLLQSGLYFHSDRGSEYAALKYQKWLKKKGVIQSMNRKKVMNDNAEMESFFHQFKAERFHKNEYATEKELRAMIVEYIGFYNQKRIHSSLGYLSPNDYEVTFG</sequence>
<dbReference type="SUPFAM" id="SSF53098">
    <property type="entry name" value="Ribonuclease H-like"/>
    <property type="match status" value="1"/>
</dbReference>
<dbReference type="InterPro" id="IPR050900">
    <property type="entry name" value="Transposase_IS3/IS150/IS904"/>
</dbReference>
<dbReference type="Gene3D" id="3.30.420.10">
    <property type="entry name" value="Ribonuclease H-like superfamily/Ribonuclease H"/>
    <property type="match status" value="1"/>
</dbReference>
<reference evidence="2" key="1">
    <citation type="submission" date="2018-06" db="EMBL/GenBank/DDBJ databases">
        <authorList>
            <person name="Zhirakovskaya E."/>
        </authorList>
    </citation>
    <scope>NUCLEOTIDE SEQUENCE</scope>
</reference>
<dbReference type="NCBIfam" id="NF033516">
    <property type="entry name" value="transpos_IS3"/>
    <property type="match status" value="1"/>
</dbReference>
<dbReference type="GO" id="GO:0003676">
    <property type="term" value="F:nucleic acid binding"/>
    <property type="evidence" value="ECO:0007669"/>
    <property type="project" value="InterPro"/>
</dbReference>
<dbReference type="AlphaFoldDB" id="A0A3B0WFI7"/>
<evidence type="ECO:0000313" key="2">
    <source>
        <dbReference type="EMBL" id="VAW51200.1"/>
    </source>
</evidence>
<dbReference type="PANTHER" id="PTHR46889">
    <property type="entry name" value="TRANSPOSASE INSF FOR INSERTION SEQUENCE IS3B-RELATED"/>
    <property type="match status" value="1"/>
</dbReference>
<dbReference type="GO" id="GO:0015074">
    <property type="term" value="P:DNA integration"/>
    <property type="evidence" value="ECO:0007669"/>
    <property type="project" value="InterPro"/>
</dbReference>
<dbReference type="Pfam" id="PF13333">
    <property type="entry name" value="rve_2"/>
    <property type="match status" value="1"/>
</dbReference>
<dbReference type="InterPro" id="IPR012337">
    <property type="entry name" value="RNaseH-like_sf"/>
</dbReference>
<feature type="domain" description="Integrase catalytic" evidence="1">
    <location>
        <begin position="105"/>
        <end position="267"/>
    </location>
</feature>
<organism evidence="2">
    <name type="scientific">hydrothermal vent metagenome</name>
    <dbReference type="NCBI Taxonomy" id="652676"/>
    <lineage>
        <taxon>unclassified sequences</taxon>
        <taxon>metagenomes</taxon>
        <taxon>ecological metagenomes</taxon>
    </lineage>
</organism>